<feature type="non-terminal residue" evidence="1">
    <location>
        <position position="84"/>
    </location>
</feature>
<proteinExistence type="predicted"/>
<accession>A0A6J4V855</accession>
<protein>
    <submittedName>
        <fullName evidence="1">Uncharacterized protein</fullName>
    </submittedName>
</protein>
<reference evidence="1" key="1">
    <citation type="submission" date="2020-02" db="EMBL/GenBank/DDBJ databases">
        <authorList>
            <person name="Meier V. D."/>
        </authorList>
    </citation>
    <scope>NUCLEOTIDE SEQUENCE</scope>
    <source>
        <strain evidence="1">AVDCRST_MAG86</strain>
    </source>
</reference>
<dbReference type="EMBL" id="CADCWP010000126">
    <property type="protein sequence ID" value="CAA9571360.1"/>
    <property type="molecule type" value="Genomic_DNA"/>
</dbReference>
<evidence type="ECO:0000313" key="1">
    <source>
        <dbReference type="EMBL" id="CAA9571360.1"/>
    </source>
</evidence>
<dbReference type="AlphaFoldDB" id="A0A6J4V855"/>
<name>A0A6J4V855_9DEIN</name>
<organism evidence="1">
    <name type="scientific">uncultured Truepera sp</name>
    <dbReference type="NCBI Taxonomy" id="543023"/>
    <lineage>
        <taxon>Bacteria</taxon>
        <taxon>Thermotogati</taxon>
        <taxon>Deinococcota</taxon>
        <taxon>Deinococci</taxon>
        <taxon>Trueperales</taxon>
        <taxon>Trueperaceae</taxon>
        <taxon>Truepera</taxon>
        <taxon>environmental samples</taxon>
    </lineage>
</organism>
<sequence>AAKAGPPHRGARARRYEYAGAGRRTYRGDGASVSGARLLGRLHLLLESLDDVYQQGEKVLEWRLVAGFSQSDYTHLLPLIKTHL</sequence>
<gene>
    <name evidence="1" type="ORF">AVDCRST_MAG86-1694</name>
</gene>
<feature type="non-terminal residue" evidence="1">
    <location>
        <position position="1"/>
    </location>
</feature>